<evidence type="ECO:0000256" key="8">
    <source>
        <dbReference type="ARBA" id="ARBA00023098"/>
    </source>
</evidence>
<protein>
    <submittedName>
        <fullName evidence="12">Diacylglycerol kinase family lipid kinase</fullName>
    </submittedName>
</protein>
<keyword evidence="7" id="KW-0067">ATP-binding</keyword>
<sequence>MRRRLHFLVNREAGRGRALETWDEVSSSIVHQASVRGVDITFTHSFAGDPIPFHELAPDTILVSVGGDGSVHYAAQEAVKRGFVLGVVPAGTGNDFAKNLGLPSDLPGIIDVLLLGEPQPIDAVQVNNTHVFNLAGYGIDAEVVNWIESHPWIKKIGRLGYGVVVPVVLWRHRPFHVAVSVDGKELHHFPKASIFAIANGALFGGGMRIAPTASLSDGQLNLVVASGLSKFSILRLFTRIYRGTHVSHPAVTCMTGRHFIIEFSGPPTAAEYDGEAYPFPYRTEVHVQPGLRVLLPMQTLPT</sequence>
<evidence type="ECO:0000256" key="2">
    <source>
        <dbReference type="ARBA" id="ARBA00005983"/>
    </source>
</evidence>
<keyword evidence="6 12" id="KW-0418">Kinase</keyword>
<keyword evidence="3" id="KW-0444">Lipid biosynthesis</keyword>
<dbReference type="AlphaFoldDB" id="A0A9X7Z7X1"/>
<comment type="similarity">
    <text evidence="2">Belongs to the diacylglycerol/lipid kinase family.</text>
</comment>
<gene>
    <name evidence="12" type="ORF">JZ786_01275</name>
</gene>
<dbReference type="KEGG" id="afx:JZ786_01275"/>
<keyword evidence="4" id="KW-0808">Transferase</keyword>
<name>A0A9X7Z7X1_9BACL</name>
<dbReference type="PANTHER" id="PTHR12358">
    <property type="entry name" value="SPHINGOSINE KINASE"/>
    <property type="match status" value="1"/>
</dbReference>
<dbReference type="Gene3D" id="3.40.50.10330">
    <property type="entry name" value="Probable inorganic polyphosphate/atp-NAD kinase, domain 1"/>
    <property type="match status" value="1"/>
</dbReference>
<organism evidence="12 13">
    <name type="scientific">Alicyclobacillus mengziensis</name>
    <dbReference type="NCBI Taxonomy" id="2931921"/>
    <lineage>
        <taxon>Bacteria</taxon>
        <taxon>Bacillati</taxon>
        <taxon>Bacillota</taxon>
        <taxon>Bacilli</taxon>
        <taxon>Bacillales</taxon>
        <taxon>Alicyclobacillaceae</taxon>
        <taxon>Alicyclobacillus</taxon>
    </lineage>
</organism>
<dbReference type="SUPFAM" id="SSF111331">
    <property type="entry name" value="NAD kinase/diacylglycerol kinase-like"/>
    <property type="match status" value="1"/>
</dbReference>
<dbReference type="EMBL" id="CP071182">
    <property type="protein sequence ID" value="QSO47716.1"/>
    <property type="molecule type" value="Genomic_DNA"/>
</dbReference>
<evidence type="ECO:0000256" key="1">
    <source>
        <dbReference type="ARBA" id="ARBA00001946"/>
    </source>
</evidence>
<keyword evidence="9" id="KW-0594">Phospholipid biosynthesis</keyword>
<evidence type="ECO:0000256" key="6">
    <source>
        <dbReference type="ARBA" id="ARBA00022777"/>
    </source>
</evidence>
<dbReference type="InterPro" id="IPR050187">
    <property type="entry name" value="Lipid_Phosphate_FormReg"/>
</dbReference>
<evidence type="ECO:0000256" key="3">
    <source>
        <dbReference type="ARBA" id="ARBA00022516"/>
    </source>
</evidence>
<accession>A0A9X7Z7X1</accession>
<evidence type="ECO:0000256" key="5">
    <source>
        <dbReference type="ARBA" id="ARBA00022741"/>
    </source>
</evidence>
<keyword evidence="8" id="KW-0443">Lipid metabolism</keyword>
<dbReference type="InterPro" id="IPR016064">
    <property type="entry name" value="NAD/diacylglycerol_kinase_sf"/>
</dbReference>
<evidence type="ECO:0000256" key="4">
    <source>
        <dbReference type="ARBA" id="ARBA00022679"/>
    </source>
</evidence>
<comment type="cofactor">
    <cofactor evidence="1">
        <name>Mg(2+)</name>
        <dbReference type="ChEBI" id="CHEBI:18420"/>
    </cofactor>
</comment>
<evidence type="ECO:0000256" key="9">
    <source>
        <dbReference type="ARBA" id="ARBA00023209"/>
    </source>
</evidence>
<keyword evidence="13" id="KW-1185">Reference proteome</keyword>
<dbReference type="InterPro" id="IPR045540">
    <property type="entry name" value="YegS/DAGK_C"/>
</dbReference>
<evidence type="ECO:0000313" key="12">
    <source>
        <dbReference type="EMBL" id="QSO47716.1"/>
    </source>
</evidence>
<dbReference type="PROSITE" id="PS50146">
    <property type="entry name" value="DAGK"/>
    <property type="match status" value="1"/>
</dbReference>
<dbReference type="GO" id="GO:0005524">
    <property type="term" value="F:ATP binding"/>
    <property type="evidence" value="ECO:0007669"/>
    <property type="project" value="UniProtKB-KW"/>
</dbReference>
<dbReference type="SMART" id="SM00046">
    <property type="entry name" value="DAGKc"/>
    <property type="match status" value="1"/>
</dbReference>
<dbReference type="GO" id="GO:0005886">
    <property type="term" value="C:plasma membrane"/>
    <property type="evidence" value="ECO:0007669"/>
    <property type="project" value="TreeGrafter"/>
</dbReference>
<dbReference type="Proteomes" id="UP000663505">
    <property type="component" value="Chromosome"/>
</dbReference>
<dbReference type="Pfam" id="PF19279">
    <property type="entry name" value="YegS_C"/>
    <property type="match status" value="1"/>
</dbReference>
<dbReference type="RefSeq" id="WP_206657060.1">
    <property type="nucleotide sequence ID" value="NZ_CP071182.1"/>
</dbReference>
<reference evidence="12 13" key="1">
    <citation type="submission" date="2021-02" db="EMBL/GenBank/DDBJ databases">
        <title>Alicyclobacillus curvatus sp. nov. and Alicyclobacillus mengziensis sp. nov., two acidophilic bacteria isolated from acid mine drainage.</title>
        <authorList>
            <person name="Huang Y."/>
        </authorList>
    </citation>
    <scope>NUCLEOTIDE SEQUENCE [LARGE SCALE GENOMIC DNA]</scope>
    <source>
        <strain evidence="12 13">S30H14</strain>
    </source>
</reference>
<dbReference type="InterPro" id="IPR017438">
    <property type="entry name" value="ATP-NAD_kinase_N"/>
</dbReference>
<keyword evidence="5" id="KW-0547">Nucleotide-binding</keyword>
<dbReference type="GO" id="GO:0016301">
    <property type="term" value="F:kinase activity"/>
    <property type="evidence" value="ECO:0007669"/>
    <property type="project" value="UniProtKB-KW"/>
</dbReference>
<evidence type="ECO:0000313" key="13">
    <source>
        <dbReference type="Proteomes" id="UP000663505"/>
    </source>
</evidence>
<evidence type="ECO:0000256" key="7">
    <source>
        <dbReference type="ARBA" id="ARBA00022840"/>
    </source>
</evidence>
<dbReference type="InterPro" id="IPR001206">
    <property type="entry name" value="Diacylglycerol_kinase_cat_dom"/>
</dbReference>
<keyword evidence="10" id="KW-1208">Phospholipid metabolism</keyword>
<feature type="domain" description="DAGKc" evidence="11">
    <location>
        <begin position="1"/>
        <end position="130"/>
    </location>
</feature>
<dbReference type="GO" id="GO:0008654">
    <property type="term" value="P:phospholipid biosynthetic process"/>
    <property type="evidence" value="ECO:0007669"/>
    <property type="project" value="UniProtKB-KW"/>
</dbReference>
<dbReference type="Gene3D" id="2.60.200.40">
    <property type="match status" value="1"/>
</dbReference>
<proteinExistence type="inferred from homology"/>
<evidence type="ECO:0000256" key="10">
    <source>
        <dbReference type="ARBA" id="ARBA00023264"/>
    </source>
</evidence>
<dbReference type="PANTHER" id="PTHR12358:SF106">
    <property type="entry name" value="LIPID KINASE YEGS"/>
    <property type="match status" value="1"/>
</dbReference>
<dbReference type="Pfam" id="PF00781">
    <property type="entry name" value="DAGK_cat"/>
    <property type="match status" value="1"/>
</dbReference>
<evidence type="ECO:0000259" key="11">
    <source>
        <dbReference type="PROSITE" id="PS50146"/>
    </source>
</evidence>